<evidence type="ECO:0000313" key="18">
    <source>
        <dbReference type="Proteomes" id="UP000681425"/>
    </source>
</evidence>
<dbReference type="PANTHER" id="PTHR32552">
    <property type="entry name" value="FERRICHROME IRON RECEPTOR-RELATED"/>
    <property type="match status" value="1"/>
</dbReference>
<evidence type="ECO:0000313" key="17">
    <source>
        <dbReference type="EMBL" id="QUT07040.1"/>
    </source>
</evidence>
<dbReference type="RefSeq" id="WP_212610277.1">
    <property type="nucleotide sequence ID" value="NZ_CP073910.1"/>
</dbReference>
<dbReference type="Proteomes" id="UP000681425">
    <property type="component" value="Chromosome"/>
</dbReference>
<dbReference type="InterPro" id="IPR039426">
    <property type="entry name" value="TonB-dep_rcpt-like"/>
</dbReference>
<keyword evidence="7" id="KW-0408">Iron</keyword>
<evidence type="ECO:0000256" key="4">
    <source>
        <dbReference type="ARBA" id="ARBA00022496"/>
    </source>
</evidence>
<dbReference type="InterPro" id="IPR012910">
    <property type="entry name" value="Plug_dom"/>
</dbReference>
<evidence type="ECO:0000256" key="7">
    <source>
        <dbReference type="ARBA" id="ARBA00023004"/>
    </source>
</evidence>
<dbReference type="AlphaFoldDB" id="A0A975K947"/>
<comment type="similarity">
    <text evidence="12 13">Belongs to the TonB-dependent receptor family.</text>
</comment>
<protein>
    <submittedName>
        <fullName evidence="17">TonB-dependent receptor</fullName>
    </submittedName>
</protein>
<dbReference type="InterPro" id="IPR036942">
    <property type="entry name" value="Beta-barrel_TonB_sf"/>
</dbReference>
<keyword evidence="2 12" id="KW-0813">Transport</keyword>
<proteinExistence type="inferred from homology"/>
<evidence type="ECO:0000256" key="10">
    <source>
        <dbReference type="ARBA" id="ARBA00023136"/>
    </source>
</evidence>
<evidence type="ECO:0000256" key="2">
    <source>
        <dbReference type="ARBA" id="ARBA00022448"/>
    </source>
</evidence>
<organism evidence="17 18">
    <name type="scientific">Sphingobium phenoxybenzoativorans</name>
    <dbReference type="NCBI Taxonomy" id="1592790"/>
    <lineage>
        <taxon>Bacteria</taxon>
        <taxon>Pseudomonadati</taxon>
        <taxon>Pseudomonadota</taxon>
        <taxon>Alphaproteobacteria</taxon>
        <taxon>Sphingomonadales</taxon>
        <taxon>Sphingomonadaceae</taxon>
        <taxon>Sphingobium</taxon>
    </lineage>
</organism>
<dbReference type="Gene3D" id="2.40.170.20">
    <property type="entry name" value="TonB-dependent receptor, beta-barrel domain"/>
    <property type="match status" value="1"/>
</dbReference>
<feature type="domain" description="TonB-dependent receptor plug" evidence="16">
    <location>
        <begin position="56"/>
        <end position="156"/>
    </location>
</feature>
<feature type="signal peptide" evidence="14">
    <location>
        <begin position="1"/>
        <end position="28"/>
    </location>
</feature>
<accession>A0A975K947</accession>
<dbReference type="EMBL" id="CP073910">
    <property type="protein sequence ID" value="QUT07040.1"/>
    <property type="molecule type" value="Genomic_DNA"/>
</dbReference>
<dbReference type="PANTHER" id="PTHR32552:SF89">
    <property type="entry name" value="CATECHOLATE SIDEROPHORE RECEPTOR FIU"/>
    <property type="match status" value="1"/>
</dbReference>
<evidence type="ECO:0000256" key="14">
    <source>
        <dbReference type="SAM" id="SignalP"/>
    </source>
</evidence>
<dbReference type="InterPro" id="IPR000531">
    <property type="entry name" value="Beta-barrel_TonB"/>
</dbReference>
<keyword evidence="18" id="KW-1185">Reference proteome</keyword>
<evidence type="ECO:0000259" key="16">
    <source>
        <dbReference type="Pfam" id="PF07715"/>
    </source>
</evidence>
<sequence length="769" mass="82857">MSHSKLSLLAAVATIALIPSAFPTLALAQDVAPAAADASADSGDDIIVLGFGEVRQVQTIGKDDIALLTPGTTPLKAISKLPGVNFQSADAFGAYEWSSRISLRGFNQNQLGFTLDGVPLGDMSYGNYNGLHVSRAIISENLGTVAVSQGAGSLSTASISNLGGTLQFTSRDPSADMDIVASGTYGSDETMRGFVRVESGDMGGVRGYASYGYLKADKWKGVGKQEQHQANAKIVADIGDGKITGFVNFSDRRENDYQDMSAAMIQRLGSNWDNISGDWATAYRLAAIYQNQNAGTADPAFLPYPTYGTTFPAPFETVDDAYFDAAGLRRDWLTGLTFETPVTSSVRFKLQGYYHNNHGQGLWWTPYVASPTGAPLSIRTTEYDMDRMGTLANVTWEMGANTLEVGGWFENNDFHQARRFYSLANTLGGSSRDSTKFQTNPFATQWEFKYSTETVQYYVSDKIDLGSLTLSGGWKGVRVRNTANPIVKGGLASGKIESKDWFLPQVGALFRVNDNAELFANYTENFRPFVSAATSGLFGVSQASFNASATNLKPETSKTIEGGARIRAGSFQGSLAAYYVDFKDRILSVQVGSPIEGRPSELQNVGSVRSYGFEAAGTFTLMHGLSATASYAYNDSTYRDDVLNGVTVVPLKGKTVVDSPKHIASGEIAYDGEMFFGRIGANYMSKRYYTYLNDQSVKSRVLVDASIGIKVPEGMGFLTGFAIEASATNLFDKEYVSTVGSGGFSNSGDGQTLLPGAPQQFFVTLRRGF</sequence>
<dbReference type="SUPFAM" id="SSF56935">
    <property type="entry name" value="Porins"/>
    <property type="match status" value="1"/>
</dbReference>
<reference evidence="17" key="1">
    <citation type="submission" date="2021-04" db="EMBL/GenBank/DDBJ databases">
        <title>Isolation of p-tert-butylphenol degrading bacteria Sphingobium phenoxybenzoativorans Tas13 from active sludge.</title>
        <authorList>
            <person name="Li Y."/>
        </authorList>
    </citation>
    <scope>NUCLEOTIDE SEQUENCE</scope>
    <source>
        <strain evidence="17">Tas13</strain>
    </source>
</reference>
<feature type="domain" description="TonB-dependent receptor-like beta-barrel" evidence="15">
    <location>
        <begin position="266"/>
        <end position="730"/>
    </location>
</feature>
<evidence type="ECO:0000256" key="12">
    <source>
        <dbReference type="PROSITE-ProRule" id="PRU01360"/>
    </source>
</evidence>
<dbReference type="GO" id="GO:0009279">
    <property type="term" value="C:cell outer membrane"/>
    <property type="evidence" value="ECO:0007669"/>
    <property type="project" value="UniProtKB-SubCell"/>
</dbReference>
<evidence type="ECO:0000256" key="3">
    <source>
        <dbReference type="ARBA" id="ARBA00022452"/>
    </source>
</evidence>
<keyword evidence="8" id="KW-0406">Ion transport</keyword>
<dbReference type="GO" id="GO:0015344">
    <property type="term" value="F:siderophore uptake transmembrane transporter activity"/>
    <property type="evidence" value="ECO:0007669"/>
    <property type="project" value="TreeGrafter"/>
</dbReference>
<keyword evidence="10 12" id="KW-0472">Membrane</keyword>
<dbReference type="Pfam" id="PF00593">
    <property type="entry name" value="TonB_dep_Rec_b-barrel"/>
    <property type="match status" value="1"/>
</dbReference>
<keyword evidence="9 13" id="KW-0798">TonB box</keyword>
<evidence type="ECO:0000259" key="15">
    <source>
        <dbReference type="Pfam" id="PF00593"/>
    </source>
</evidence>
<name>A0A975K947_9SPHN</name>
<keyword evidence="11 12" id="KW-0998">Cell outer membrane</keyword>
<dbReference type="PROSITE" id="PS52016">
    <property type="entry name" value="TONB_DEPENDENT_REC_3"/>
    <property type="match status" value="1"/>
</dbReference>
<dbReference type="InterPro" id="IPR037066">
    <property type="entry name" value="Plug_dom_sf"/>
</dbReference>
<evidence type="ECO:0000256" key="8">
    <source>
        <dbReference type="ARBA" id="ARBA00023065"/>
    </source>
</evidence>
<keyword evidence="3 12" id="KW-1134">Transmembrane beta strand</keyword>
<keyword evidence="6 14" id="KW-0732">Signal</keyword>
<evidence type="ECO:0000256" key="11">
    <source>
        <dbReference type="ARBA" id="ARBA00023237"/>
    </source>
</evidence>
<dbReference type="Pfam" id="PF07715">
    <property type="entry name" value="Plug"/>
    <property type="match status" value="1"/>
</dbReference>
<comment type="subcellular location">
    <subcellularLocation>
        <location evidence="1 12">Cell outer membrane</location>
        <topology evidence="1 12">Multi-pass membrane protein</topology>
    </subcellularLocation>
</comment>
<keyword evidence="4" id="KW-0410">Iron transport</keyword>
<dbReference type="Gene3D" id="2.170.130.10">
    <property type="entry name" value="TonB-dependent receptor, plug domain"/>
    <property type="match status" value="1"/>
</dbReference>
<evidence type="ECO:0000256" key="13">
    <source>
        <dbReference type="RuleBase" id="RU003357"/>
    </source>
</evidence>
<feature type="chain" id="PRO_5037340313" evidence="14">
    <location>
        <begin position="29"/>
        <end position="769"/>
    </location>
</feature>
<evidence type="ECO:0000256" key="9">
    <source>
        <dbReference type="ARBA" id="ARBA00023077"/>
    </source>
</evidence>
<dbReference type="KEGG" id="spph:KFK14_06330"/>
<gene>
    <name evidence="17" type="ORF">KFK14_06330</name>
</gene>
<evidence type="ECO:0000256" key="1">
    <source>
        <dbReference type="ARBA" id="ARBA00004571"/>
    </source>
</evidence>
<evidence type="ECO:0000256" key="5">
    <source>
        <dbReference type="ARBA" id="ARBA00022692"/>
    </source>
</evidence>
<keyword evidence="5 12" id="KW-0812">Transmembrane</keyword>
<evidence type="ECO:0000256" key="6">
    <source>
        <dbReference type="ARBA" id="ARBA00022729"/>
    </source>
</evidence>
<keyword evidence="17" id="KW-0675">Receptor</keyword>